<dbReference type="InterPro" id="IPR014284">
    <property type="entry name" value="RNA_pol_sigma-70_dom"/>
</dbReference>
<dbReference type="KEGG" id="mut:GVT53_00875"/>
<dbReference type="RefSeq" id="WP_163634980.1">
    <property type="nucleotide sequence ID" value="NZ_CP049616.1"/>
</dbReference>
<dbReference type="PANTHER" id="PTHR43133">
    <property type="entry name" value="RNA POLYMERASE ECF-TYPE SIGMA FACTO"/>
    <property type="match status" value="1"/>
</dbReference>
<dbReference type="InterPro" id="IPR013249">
    <property type="entry name" value="RNA_pol_sigma70_r4_t2"/>
</dbReference>
<reference evidence="6 7" key="1">
    <citation type="submission" date="2020-02" db="EMBL/GenBank/DDBJ databases">
        <title>Complete genome of Muricauda sp. 501str8.</title>
        <authorList>
            <person name="Dong B."/>
            <person name="Zhu S."/>
            <person name="Yang J."/>
            <person name="Chen J."/>
        </authorList>
    </citation>
    <scope>NUCLEOTIDE SEQUENCE [LARGE SCALE GENOMIC DNA]</scope>
    <source>
        <strain evidence="6 7">501str8</strain>
    </source>
</reference>
<proteinExistence type="inferred from homology"/>
<dbReference type="AlphaFoldDB" id="A0A6G7IYN2"/>
<evidence type="ECO:0000259" key="5">
    <source>
        <dbReference type="Pfam" id="PF08281"/>
    </source>
</evidence>
<evidence type="ECO:0000313" key="7">
    <source>
        <dbReference type="Proteomes" id="UP000502928"/>
    </source>
</evidence>
<dbReference type="NCBIfam" id="TIGR02937">
    <property type="entry name" value="sigma70-ECF"/>
    <property type="match status" value="1"/>
</dbReference>
<dbReference type="Gene3D" id="1.10.10.10">
    <property type="entry name" value="Winged helix-like DNA-binding domain superfamily/Winged helix DNA-binding domain"/>
    <property type="match status" value="1"/>
</dbReference>
<dbReference type="InterPro" id="IPR013324">
    <property type="entry name" value="RNA_pol_sigma_r3/r4-like"/>
</dbReference>
<comment type="similarity">
    <text evidence="1">Belongs to the sigma-70 factor family. ECF subfamily.</text>
</comment>
<accession>A0A6G7IYN2</accession>
<name>A0A6G7IYN2_9FLAO</name>
<keyword evidence="3" id="KW-0731">Sigma factor</keyword>
<dbReference type="PANTHER" id="PTHR43133:SF46">
    <property type="entry name" value="RNA POLYMERASE SIGMA-70 FACTOR ECF SUBFAMILY"/>
    <property type="match status" value="1"/>
</dbReference>
<dbReference type="GO" id="GO:0003677">
    <property type="term" value="F:DNA binding"/>
    <property type="evidence" value="ECO:0007669"/>
    <property type="project" value="InterPro"/>
</dbReference>
<protein>
    <submittedName>
        <fullName evidence="6">Sigma-70 family RNA polymerase sigma factor</fullName>
    </submittedName>
</protein>
<dbReference type="SUPFAM" id="SSF88659">
    <property type="entry name" value="Sigma3 and sigma4 domains of RNA polymerase sigma factors"/>
    <property type="match status" value="1"/>
</dbReference>
<evidence type="ECO:0000256" key="4">
    <source>
        <dbReference type="ARBA" id="ARBA00023163"/>
    </source>
</evidence>
<evidence type="ECO:0000256" key="3">
    <source>
        <dbReference type="ARBA" id="ARBA00023082"/>
    </source>
</evidence>
<dbReference type="InterPro" id="IPR039425">
    <property type="entry name" value="RNA_pol_sigma-70-like"/>
</dbReference>
<keyword evidence="2" id="KW-0805">Transcription regulation</keyword>
<organism evidence="6 7">
    <name type="scientific">Flagellimonas oceani</name>
    <dbReference type="NCBI Taxonomy" id="2698672"/>
    <lineage>
        <taxon>Bacteria</taxon>
        <taxon>Pseudomonadati</taxon>
        <taxon>Bacteroidota</taxon>
        <taxon>Flavobacteriia</taxon>
        <taxon>Flavobacteriales</taxon>
        <taxon>Flavobacteriaceae</taxon>
        <taxon>Flagellimonas</taxon>
    </lineage>
</organism>
<dbReference type="GO" id="GO:0016987">
    <property type="term" value="F:sigma factor activity"/>
    <property type="evidence" value="ECO:0007669"/>
    <property type="project" value="UniProtKB-KW"/>
</dbReference>
<dbReference type="Pfam" id="PF08281">
    <property type="entry name" value="Sigma70_r4_2"/>
    <property type="match status" value="1"/>
</dbReference>
<keyword evidence="7" id="KW-1185">Reference proteome</keyword>
<evidence type="ECO:0000256" key="1">
    <source>
        <dbReference type="ARBA" id="ARBA00010641"/>
    </source>
</evidence>
<dbReference type="SUPFAM" id="SSF88946">
    <property type="entry name" value="Sigma2 domain of RNA polymerase sigma factors"/>
    <property type="match status" value="1"/>
</dbReference>
<dbReference type="Gene3D" id="1.10.1740.10">
    <property type="match status" value="1"/>
</dbReference>
<evidence type="ECO:0000256" key="2">
    <source>
        <dbReference type="ARBA" id="ARBA00023015"/>
    </source>
</evidence>
<sequence>MGREKKIDQVLDSIEKLLWKDLKKGCLASLGSLYDLYVDKLFAYGYKISGDRAKVQDEIHNLFLDLYRYHKKLSDVKNIEAYLIMSLKRKLIKQSDHKIKSLESELETFNNSYSTAGLTVISHEEEMIEDEKENELSKRLKKIMVNLTDHQRKILRLRFAQEKTYQQIAGDLGLSVASARTLVYRTLKTIRDTALTLFF</sequence>
<dbReference type="GO" id="GO:0006352">
    <property type="term" value="P:DNA-templated transcription initiation"/>
    <property type="evidence" value="ECO:0007669"/>
    <property type="project" value="InterPro"/>
</dbReference>
<feature type="domain" description="RNA polymerase sigma factor 70 region 4 type 2" evidence="5">
    <location>
        <begin position="139"/>
        <end position="189"/>
    </location>
</feature>
<dbReference type="EMBL" id="CP049616">
    <property type="protein sequence ID" value="QII43302.1"/>
    <property type="molecule type" value="Genomic_DNA"/>
</dbReference>
<dbReference type="InterPro" id="IPR013325">
    <property type="entry name" value="RNA_pol_sigma_r2"/>
</dbReference>
<dbReference type="Proteomes" id="UP000502928">
    <property type="component" value="Chromosome"/>
</dbReference>
<dbReference type="InterPro" id="IPR036388">
    <property type="entry name" value="WH-like_DNA-bd_sf"/>
</dbReference>
<evidence type="ECO:0000313" key="6">
    <source>
        <dbReference type="EMBL" id="QII43302.1"/>
    </source>
</evidence>
<dbReference type="CDD" id="cd06171">
    <property type="entry name" value="Sigma70_r4"/>
    <property type="match status" value="1"/>
</dbReference>
<gene>
    <name evidence="6" type="ORF">GVT53_00875</name>
</gene>
<keyword evidence="4" id="KW-0804">Transcription</keyword>